<protein>
    <recommendedName>
        <fullName evidence="11">Phospholipid/glycerol acyltransferase domain-containing protein</fullName>
    </recommendedName>
</protein>
<evidence type="ECO:0000256" key="7">
    <source>
        <dbReference type="ARBA" id="ARBA00023136"/>
    </source>
</evidence>
<dbReference type="Pfam" id="PF01553">
    <property type="entry name" value="Acyltransferase"/>
    <property type="match status" value="1"/>
</dbReference>
<proteinExistence type="inferred from homology"/>
<evidence type="ECO:0000256" key="2">
    <source>
        <dbReference type="ARBA" id="ARBA00008655"/>
    </source>
</evidence>
<keyword evidence="3" id="KW-0808">Transferase</keyword>
<dbReference type="Proteomes" id="UP000594263">
    <property type="component" value="Unplaced"/>
</dbReference>
<feature type="transmembrane region" description="Helical" evidence="10">
    <location>
        <begin position="80"/>
        <end position="107"/>
    </location>
</feature>
<accession>A0A7N1A5F6</accession>
<feature type="compositionally biased region" description="Polar residues" evidence="9">
    <location>
        <begin position="1"/>
        <end position="13"/>
    </location>
</feature>
<keyword evidence="7 10" id="KW-0472">Membrane</keyword>
<evidence type="ECO:0000256" key="6">
    <source>
        <dbReference type="ARBA" id="ARBA00023098"/>
    </source>
</evidence>
<evidence type="ECO:0000256" key="5">
    <source>
        <dbReference type="ARBA" id="ARBA00022989"/>
    </source>
</evidence>
<name>A0A7N1A5F6_KALFE</name>
<evidence type="ECO:0000256" key="10">
    <source>
        <dbReference type="SAM" id="Phobius"/>
    </source>
</evidence>
<dbReference type="PANTHER" id="PTHR23063">
    <property type="entry name" value="PHOSPHOLIPID ACYLTRANSFERASE"/>
    <property type="match status" value="1"/>
</dbReference>
<feature type="transmembrane region" description="Helical" evidence="10">
    <location>
        <begin position="137"/>
        <end position="159"/>
    </location>
</feature>
<evidence type="ECO:0000259" key="11">
    <source>
        <dbReference type="Pfam" id="PF01553"/>
    </source>
</evidence>
<dbReference type="PANTHER" id="PTHR23063:SF54">
    <property type="entry name" value="LYSOPHOSPHOLIPID ACYLTRANSFERASE LPEAT1"/>
    <property type="match status" value="1"/>
</dbReference>
<feature type="region of interest" description="Disordered" evidence="9">
    <location>
        <begin position="1"/>
        <end position="49"/>
    </location>
</feature>
<dbReference type="EnsemblPlants" id="Kaladp0164s0001.1.v1.1">
    <property type="protein sequence ID" value="Kaladp0164s0001.1.v1.1"/>
    <property type="gene ID" value="Kaladp0164s0001.v1.1"/>
</dbReference>
<evidence type="ECO:0000313" key="12">
    <source>
        <dbReference type="EnsemblPlants" id="Kaladp0164s0001.1.v1.1"/>
    </source>
</evidence>
<dbReference type="GO" id="GO:0000038">
    <property type="term" value="P:very long-chain fatty acid metabolic process"/>
    <property type="evidence" value="ECO:0007669"/>
    <property type="project" value="EnsemblPlants"/>
</dbReference>
<dbReference type="GO" id="GO:0005783">
    <property type="term" value="C:endoplasmic reticulum"/>
    <property type="evidence" value="ECO:0007669"/>
    <property type="project" value="TreeGrafter"/>
</dbReference>
<evidence type="ECO:0000256" key="8">
    <source>
        <dbReference type="ARBA" id="ARBA00023315"/>
    </source>
</evidence>
<dbReference type="SUPFAM" id="SSF69593">
    <property type="entry name" value="Glycerol-3-phosphate (1)-acyltransferase"/>
    <property type="match status" value="1"/>
</dbReference>
<reference evidence="12" key="1">
    <citation type="submission" date="2021-01" db="UniProtKB">
        <authorList>
            <consortium name="EnsemblPlants"/>
        </authorList>
    </citation>
    <scope>IDENTIFICATION</scope>
</reference>
<comment type="subcellular location">
    <subcellularLocation>
        <location evidence="1">Membrane</location>
    </subcellularLocation>
</comment>
<dbReference type="GO" id="GO:0042171">
    <property type="term" value="F:lysophosphatidic acid acyltransferase activity"/>
    <property type="evidence" value="ECO:0007669"/>
    <property type="project" value="EnsemblPlants"/>
</dbReference>
<dbReference type="InterPro" id="IPR002123">
    <property type="entry name" value="Plipid/glycerol_acylTrfase"/>
</dbReference>
<keyword evidence="13" id="KW-1185">Reference proteome</keyword>
<dbReference type="AlphaFoldDB" id="A0A7N1A5F6"/>
<dbReference type="GO" id="GO:0016020">
    <property type="term" value="C:membrane"/>
    <property type="evidence" value="ECO:0007669"/>
    <property type="project" value="UniProtKB-SubCell"/>
</dbReference>
<keyword evidence="8" id="KW-0012">Acyltransferase</keyword>
<organism evidence="12 13">
    <name type="scientific">Kalanchoe fedtschenkoi</name>
    <name type="common">Lavender scallops</name>
    <name type="synonym">South American air plant</name>
    <dbReference type="NCBI Taxonomy" id="63787"/>
    <lineage>
        <taxon>Eukaryota</taxon>
        <taxon>Viridiplantae</taxon>
        <taxon>Streptophyta</taxon>
        <taxon>Embryophyta</taxon>
        <taxon>Tracheophyta</taxon>
        <taxon>Spermatophyta</taxon>
        <taxon>Magnoliopsida</taxon>
        <taxon>eudicotyledons</taxon>
        <taxon>Gunneridae</taxon>
        <taxon>Pentapetalae</taxon>
        <taxon>Saxifragales</taxon>
        <taxon>Crassulaceae</taxon>
        <taxon>Kalanchoe</taxon>
    </lineage>
</organism>
<evidence type="ECO:0000256" key="1">
    <source>
        <dbReference type="ARBA" id="ARBA00004370"/>
    </source>
</evidence>
<keyword evidence="6" id="KW-0443">Lipid metabolism</keyword>
<dbReference type="GO" id="GO:0071618">
    <property type="term" value="F:lysophosphatidylethanolamine acyltransferase activity"/>
    <property type="evidence" value="ECO:0007669"/>
    <property type="project" value="EnsemblPlants"/>
</dbReference>
<keyword evidence="5 10" id="KW-1133">Transmembrane helix</keyword>
<evidence type="ECO:0000256" key="4">
    <source>
        <dbReference type="ARBA" id="ARBA00022692"/>
    </source>
</evidence>
<evidence type="ECO:0000256" key="9">
    <source>
        <dbReference type="SAM" id="MobiDB-lite"/>
    </source>
</evidence>
<feature type="domain" description="Phospholipid/glycerol acyltransferase" evidence="11">
    <location>
        <begin position="181"/>
        <end position="239"/>
    </location>
</feature>
<evidence type="ECO:0000256" key="3">
    <source>
        <dbReference type="ARBA" id="ARBA00022679"/>
    </source>
</evidence>
<dbReference type="GO" id="GO:0006644">
    <property type="term" value="P:phospholipid metabolic process"/>
    <property type="evidence" value="ECO:0007669"/>
    <property type="project" value="EnsemblPlants"/>
</dbReference>
<evidence type="ECO:0000313" key="13">
    <source>
        <dbReference type="Proteomes" id="UP000594263"/>
    </source>
</evidence>
<sequence>MESELTAISSANPTKPDPLDTFDESNSKDDRPLLRPVPIRSDDNRSQQANGDLENKYAAFVRKDAYGTMGRGDLPVGEKLMLGLALVTLVPVRVVLGFTILLVYYFICRAATLFKAPNREEDNEQEDFVHMGGYRRLVIFQCGRFFSRVMLFVLGFYWIQVTIRYPDENEGNDLSDEQERAGAIISNHVSYIDILYHMSTSFPSFVAKRSVAKLPLVGLISKCLGCVFVQRESKSSDFKGVSGTQSTHAAKVLLSCI</sequence>
<keyword evidence="4 10" id="KW-0812">Transmembrane</keyword>
<dbReference type="Gramene" id="Kaladp0164s0001.1.v1.1">
    <property type="protein sequence ID" value="Kaladp0164s0001.1.v1.1"/>
    <property type="gene ID" value="Kaladp0164s0001.v1.1"/>
</dbReference>
<comment type="similarity">
    <text evidence="2">Belongs to the 1-acyl-sn-glycerol-3-phosphate acyltransferase family.</text>
</comment>
<dbReference type="OMA" id="HQSECKE"/>